<dbReference type="Proteomes" id="UP001244341">
    <property type="component" value="Chromosome 3b"/>
</dbReference>
<organism evidence="2 3">
    <name type="scientific">Tetradesmus obliquus</name>
    <name type="common">Green alga</name>
    <name type="synonym">Acutodesmus obliquus</name>
    <dbReference type="NCBI Taxonomy" id="3088"/>
    <lineage>
        <taxon>Eukaryota</taxon>
        <taxon>Viridiplantae</taxon>
        <taxon>Chlorophyta</taxon>
        <taxon>core chlorophytes</taxon>
        <taxon>Chlorophyceae</taxon>
        <taxon>CS clade</taxon>
        <taxon>Sphaeropleales</taxon>
        <taxon>Scenedesmaceae</taxon>
        <taxon>Tetradesmus</taxon>
    </lineage>
</organism>
<feature type="compositionally biased region" description="Polar residues" evidence="1">
    <location>
        <begin position="24"/>
        <end position="43"/>
    </location>
</feature>
<name>A0ABY8TQN6_TETOB</name>
<dbReference type="EMBL" id="CP126210">
    <property type="protein sequence ID" value="WIA11424.1"/>
    <property type="molecule type" value="Genomic_DNA"/>
</dbReference>
<gene>
    <name evidence="2" type="ORF">OEZ85_011541</name>
</gene>
<keyword evidence="3" id="KW-1185">Reference proteome</keyword>
<evidence type="ECO:0000313" key="3">
    <source>
        <dbReference type="Proteomes" id="UP001244341"/>
    </source>
</evidence>
<accession>A0ABY8TQN6</accession>
<evidence type="ECO:0000313" key="2">
    <source>
        <dbReference type="EMBL" id="WIA11424.1"/>
    </source>
</evidence>
<sequence length="571" mass="60638">MEVGYAYSAQLVVHDSHVAGTPPAATSNGPPAESTTGDSVPSPCSSDLAQASLAFHVSLTDFYHIALTQAHEAARSYRSGLDARLSGADVQTSVKLDLFKTPEEDTAALKEFFLDTLGKHAGAEATTLAFMHDSMAALQALSNLAAPPKGTQLPQAAGDAAVSEYAKLLAAKAAASAAISPAPAAAAAAAASPLVPPVESPFQLHGEGSTVVLTVHHNGRAATEQGAGSYGQRTCQAAEAAANQAHFYAHTMVLLDTLRARSSASQPHASQPAGGSPIPAELFAIGLATEHIREGWQQPRLFKPVPLPGWHEQHQSFVFVTDAGPDHIKITVQDPVLLERGIVVHVEHIDRSETDDRSLMEAYRLPSHVTTARVRLHVGDLAPTSCFIGRPTFEGMSFEAQYPHDTSGNAFGALAEQYFNVVKKAKSDDFLFTATLLKAAHNTASACTAMFEAGVVDCKIAIENLTEQQAITFMRAVVANVRRDPDTQVLSAAFNINRPLYCESLGRVVGRKKKKQPGRSEADNIDELIERVVHIAAQGHFNKVTLDGSSELKVCACVVLPGTPEQCMPRA</sequence>
<evidence type="ECO:0000256" key="1">
    <source>
        <dbReference type="SAM" id="MobiDB-lite"/>
    </source>
</evidence>
<proteinExistence type="predicted"/>
<reference evidence="2 3" key="1">
    <citation type="submission" date="2023-05" db="EMBL/GenBank/DDBJ databases">
        <title>A 100% complete, gapless, phased diploid assembly of the Scenedesmus obliquus UTEX 3031 genome.</title>
        <authorList>
            <person name="Biondi T.C."/>
            <person name="Hanschen E.R."/>
            <person name="Kwon T."/>
            <person name="Eng W."/>
            <person name="Kruse C.P.S."/>
            <person name="Koehler S.I."/>
            <person name="Kunde Y."/>
            <person name="Gleasner C.D."/>
            <person name="You Mak K.T."/>
            <person name="Polle J."/>
            <person name="Hovde B.T."/>
            <person name="Starkenburg S.R."/>
        </authorList>
    </citation>
    <scope>NUCLEOTIDE SEQUENCE [LARGE SCALE GENOMIC DNA]</scope>
    <source>
        <strain evidence="2 3">DOE0152z</strain>
    </source>
</reference>
<protein>
    <submittedName>
        <fullName evidence="2">Uncharacterized protein</fullName>
    </submittedName>
</protein>
<feature type="region of interest" description="Disordered" evidence="1">
    <location>
        <begin position="18"/>
        <end position="43"/>
    </location>
</feature>